<organism evidence="2 3">
    <name type="scientific">Ectocarpus siliculosus</name>
    <name type="common">Brown alga</name>
    <name type="synonym">Conferva siliculosa</name>
    <dbReference type="NCBI Taxonomy" id="2880"/>
    <lineage>
        <taxon>Eukaryota</taxon>
        <taxon>Sar</taxon>
        <taxon>Stramenopiles</taxon>
        <taxon>Ochrophyta</taxon>
        <taxon>PX clade</taxon>
        <taxon>Phaeophyceae</taxon>
        <taxon>Ectocarpales</taxon>
        <taxon>Ectocarpaceae</taxon>
        <taxon>Ectocarpus</taxon>
    </lineage>
</organism>
<dbReference type="Proteomes" id="UP000002630">
    <property type="component" value="Linkage Group LG26"/>
</dbReference>
<name>D8LJS5_ECTSI</name>
<dbReference type="OrthoDB" id="411235at2759"/>
<proteinExistence type="predicted"/>
<evidence type="ECO:0000256" key="1">
    <source>
        <dbReference type="SAM" id="MobiDB-lite"/>
    </source>
</evidence>
<dbReference type="EMBL" id="FN649751">
    <property type="protein sequence ID" value="CBN75995.1"/>
    <property type="molecule type" value="Genomic_DNA"/>
</dbReference>
<protein>
    <submittedName>
        <fullName evidence="2">Uncharacterized protein</fullName>
    </submittedName>
</protein>
<reference evidence="2 3" key="1">
    <citation type="journal article" date="2010" name="Nature">
        <title>The Ectocarpus genome and the independent evolution of multicellularity in brown algae.</title>
        <authorList>
            <person name="Cock J.M."/>
            <person name="Sterck L."/>
            <person name="Rouze P."/>
            <person name="Scornet D."/>
            <person name="Allen A.E."/>
            <person name="Amoutzias G."/>
            <person name="Anthouard V."/>
            <person name="Artiguenave F."/>
            <person name="Aury J.M."/>
            <person name="Badger J.H."/>
            <person name="Beszteri B."/>
            <person name="Billiau K."/>
            <person name="Bonnet E."/>
            <person name="Bothwell J.H."/>
            <person name="Bowler C."/>
            <person name="Boyen C."/>
            <person name="Brownlee C."/>
            <person name="Carrano C.J."/>
            <person name="Charrier B."/>
            <person name="Cho G.Y."/>
            <person name="Coelho S.M."/>
            <person name="Collen J."/>
            <person name="Corre E."/>
            <person name="Da Silva C."/>
            <person name="Delage L."/>
            <person name="Delaroque N."/>
            <person name="Dittami S.M."/>
            <person name="Doulbeau S."/>
            <person name="Elias M."/>
            <person name="Farnham G."/>
            <person name="Gachon C.M."/>
            <person name="Gschloessl B."/>
            <person name="Heesch S."/>
            <person name="Jabbari K."/>
            <person name="Jubin C."/>
            <person name="Kawai H."/>
            <person name="Kimura K."/>
            <person name="Kloareg B."/>
            <person name="Kupper F.C."/>
            <person name="Lang D."/>
            <person name="Le Bail A."/>
            <person name="Leblanc C."/>
            <person name="Lerouge P."/>
            <person name="Lohr M."/>
            <person name="Lopez P.J."/>
            <person name="Martens C."/>
            <person name="Maumus F."/>
            <person name="Michel G."/>
            <person name="Miranda-Saavedra D."/>
            <person name="Morales J."/>
            <person name="Moreau H."/>
            <person name="Motomura T."/>
            <person name="Nagasato C."/>
            <person name="Napoli C.A."/>
            <person name="Nelson D.R."/>
            <person name="Nyvall-Collen P."/>
            <person name="Peters A.F."/>
            <person name="Pommier C."/>
            <person name="Potin P."/>
            <person name="Poulain J."/>
            <person name="Quesneville H."/>
            <person name="Read B."/>
            <person name="Rensing S.A."/>
            <person name="Ritter A."/>
            <person name="Rousvoal S."/>
            <person name="Samanta M."/>
            <person name="Samson G."/>
            <person name="Schroeder D.C."/>
            <person name="Segurens B."/>
            <person name="Strittmatter M."/>
            <person name="Tonon T."/>
            <person name="Tregear J.W."/>
            <person name="Valentin K."/>
            <person name="von Dassow P."/>
            <person name="Yamagishi T."/>
            <person name="Van de Peer Y."/>
            <person name="Wincker P."/>
        </authorList>
    </citation>
    <scope>NUCLEOTIDE SEQUENCE [LARGE SCALE GENOMIC DNA]</scope>
    <source>
        <strain evidence="3">Ec32 / CCAP1310/4</strain>
    </source>
</reference>
<sequence length="284" mass="31325">MPTSFRVRRSSPRPALLYSLISASLVLLLVVSAGLLPPTRTTATAPERRLPDIMSEKTEDGVSPQQQQQQGGGYRANRVAAGNDFVKFVLQESVGSDGRDPAEAATWRTLNFREVADLFKKGLPDCFLESMKEANFEAVFWESAPVTRTTTDKPYEYVLVDSPRLAAVTADGRPFAEHIASRKGTNDVVSFRNLRRDARLVVPCRGGQQPGANYAHLAAFLRTAPRDQVVQFFGAVGEGLEDEIASRADETPVWLSTSGLGVYWLHARLDSVPKYYTYAPFKAL</sequence>
<dbReference type="EMBL" id="FN648447">
    <property type="protein sequence ID" value="CBN75995.1"/>
    <property type="molecule type" value="Genomic_DNA"/>
</dbReference>
<feature type="region of interest" description="Disordered" evidence="1">
    <location>
        <begin position="56"/>
        <end position="75"/>
    </location>
</feature>
<accession>D8LJS5</accession>
<keyword evidence="3" id="KW-1185">Reference proteome</keyword>
<dbReference type="Pfam" id="PF22086">
    <property type="entry name" value="DUF6940"/>
    <property type="match status" value="1"/>
</dbReference>
<dbReference type="InterPro" id="IPR054220">
    <property type="entry name" value="DUF6940"/>
</dbReference>
<evidence type="ECO:0000313" key="2">
    <source>
        <dbReference type="EMBL" id="CBN75995.1"/>
    </source>
</evidence>
<gene>
    <name evidence="2" type="ORF">Esi_0264_0027</name>
</gene>
<evidence type="ECO:0000313" key="3">
    <source>
        <dbReference type="Proteomes" id="UP000002630"/>
    </source>
</evidence>
<dbReference type="InParanoid" id="D8LJS5"/>
<dbReference type="AlphaFoldDB" id="D8LJS5"/>
<dbReference type="eggNOG" id="ENOG502S91Y">
    <property type="taxonomic scope" value="Eukaryota"/>
</dbReference>